<feature type="transmembrane region" description="Helical" evidence="1">
    <location>
        <begin position="12"/>
        <end position="37"/>
    </location>
</feature>
<evidence type="ECO:0000256" key="1">
    <source>
        <dbReference type="SAM" id="Phobius"/>
    </source>
</evidence>
<proteinExistence type="predicted"/>
<protein>
    <recommendedName>
        <fullName evidence="4">Transmembrane protein</fullName>
    </recommendedName>
</protein>
<evidence type="ECO:0000313" key="2">
    <source>
        <dbReference type="EMBL" id="MDF4024782.1"/>
    </source>
</evidence>
<reference evidence="2 3" key="1">
    <citation type="journal article" date="2024" name="Curr. Microbiol.">
        <title>Luteibacter sahnii sp. nov., A Novel Yellow-Colored Xanthomonadin Pigment Producing Probiotic Bacterium from Healthy Rice Seed Microbiome.</title>
        <authorList>
            <person name="Jaiswal G."/>
            <person name="Rana R."/>
            <person name="Nayak P.K."/>
            <person name="Chouhan R."/>
            <person name="Gandhi S.G."/>
            <person name="Patel H.K."/>
            <person name="Patil P.B."/>
        </authorList>
    </citation>
    <scope>NUCLEOTIDE SEQUENCE [LARGE SCALE GENOMIC DNA]</scope>
    <source>
        <strain evidence="2 3">PPL201</strain>
    </source>
</reference>
<evidence type="ECO:0000313" key="3">
    <source>
        <dbReference type="Proteomes" id="UP001528850"/>
    </source>
</evidence>
<gene>
    <name evidence="2" type="ORF">P3W24_07395</name>
</gene>
<dbReference type="EMBL" id="JARJJS010000002">
    <property type="protein sequence ID" value="MDF4024782.1"/>
    <property type="molecule type" value="Genomic_DNA"/>
</dbReference>
<evidence type="ECO:0008006" key="4">
    <source>
        <dbReference type="Google" id="ProtNLM"/>
    </source>
</evidence>
<comment type="caution">
    <text evidence="2">The sequence shown here is derived from an EMBL/GenBank/DDBJ whole genome shotgun (WGS) entry which is preliminary data.</text>
</comment>
<dbReference type="Proteomes" id="UP001528850">
    <property type="component" value="Unassembled WGS sequence"/>
</dbReference>
<feature type="transmembrane region" description="Helical" evidence="1">
    <location>
        <begin position="49"/>
        <end position="71"/>
    </location>
</feature>
<sequence>MPYDRSWMDYGLAGALEAGGIALVVGIVLYLLVRALFGKGGGWSHGKELAVAYVLTVIVAGGQDIWNLFYFNVVPMQSPTMIRLKLATVHDPDAIGLRVLFELLGGLLGAAIGWAVFSGGFKRLMGHLRGE</sequence>
<keyword evidence="1" id="KW-1133">Transmembrane helix</keyword>
<accession>A0ABT6B9N0</accession>
<keyword evidence="3" id="KW-1185">Reference proteome</keyword>
<organism evidence="2 3">
    <name type="scientific">Luteibacter sahnii</name>
    <dbReference type="NCBI Taxonomy" id="3021977"/>
    <lineage>
        <taxon>Bacteria</taxon>
        <taxon>Pseudomonadati</taxon>
        <taxon>Pseudomonadota</taxon>
        <taxon>Gammaproteobacteria</taxon>
        <taxon>Lysobacterales</taxon>
        <taxon>Rhodanobacteraceae</taxon>
        <taxon>Luteibacter</taxon>
    </lineage>
</organism>
<keyword evidence="1" id="KW-0472">Membrane</keyword>
<feature type="transmembrane region" description="Helical" evidence="1">
    <location>
        <begin position="95"/>
        <end position="117"/>
    </location>
</feature>
<name>A0ABT6B9N0_9GAMM</name>
<keyword evidence="1" id="KW-0812">Transmembrane</keyword>